<organism evidence="2 3">
    <name type="scientific">Brachionus calyciflorus</name>
    <dbReference type="NCBI Taxonomy" id="104777"/>
    <lineage>
        <taxon>Eukaryota</taxon>
        <taxon>Metazoa</taxon>
        <taxon>Spiralia</taxon>
        <taxon>Gnathifera</taxon>
        <taxon>Rotifera</taxon>
        <taxon>Eurotatoria</taxon>
        <taxon>Monogononta</taxon>
        <taxon>Pseudotrocha</taxon>
        <taxon>Ploima</taxon>
        <taxon>Brachionidae</taxon>
        <taxon>Brachionus</taxon>
    </lineage>
</organism>
<feature type="chain" id="PRO_5032614714" evidence="1">
    <location>
        <begin position="17"/>
        <end position="159"/>
    </location>
</feature>
<feature type="non-terminal residue" evidence="2">
    <location>
        <position position="159"/>
    </location>
</feature>
<keyword evidence="3" id="KW-1185">Reference proteome</keyword>
<comment type="caution">
    <text evidence="2">The sequence shown here is derived from an EMBL/GenBank/DDBJ whole genome shotgun (WGS) entry which is preliminary data.</text>
</comment>
<sequence length="159" mass="18118">MLKIVLLLISFGLCLTKVPLRDPQHWTQYNSGHAFDLLNEWMGGFNFGVEQLKQDDYLTQLAQSVADMDGNPHSFINSYPKDSDLNVLVFGLKLNGSTSYKQILTENFDSVMEGMPGFLNFRYKNNTLNVELKQLKQLMDITRCDTMTVPLNCDENAVK</sequence>
<protein>
    <submittedName>
        <fullName evidence="2">Uncharacterized protein</fullName>
    </submittedName>
</protein>
<accession>A0A814JQY8</accession>
<evidence type="ECO:0000313" key="2">
    <source>
        <dbReference type="EMBL" id="CAF1041373.1"/>
    </source>
</evidence>
<keyword evidence="1" id="KW-0732">Signal</keyword>
<evidence type="ECO:0000313" key="3">
    <source>
        <dbReference type="Proteomes" id="UP000663879"/>
    </source>
</evidence>
<proteinExistence type="predicted"/>
<evidence type="ECO:0000256" key="1">
    <source>
        <dbReference type="SAM" id="SignalP"/>
    </source>
</evidence>
<dbReference type="AlphaFoldDB" id="A0A814JQY8"/>
<gene>
    <name evidence="2" type="ORF">OXX778_LOCUS18366</name>
</gene>
<feature type="signal peptide" evidence="1">
    <location>
        <begin position="1"/>
        <end position="16"/>
    </location>
</feature>
<name>A0A814JQY8_9BILA</name>
<dbReference type="EMBL" id="CAJNOC010005063">
    <property type="protein sequence ID" value="CAF1041373.1"/>
    <property type="molecule type" value="Genomic_DNA"/>
</dbReference>
<reference evidence="2" key="1">
    <citation type="submission" date="2021-02" db="EMBL/GenBank/DDBJ databases">
        <authorList>
            <person name="Nowell W R."/>
        </authorList>
    </citation>
    <scope>NUCLEOTIDE SEQUENCE</scope>
    <source>
        <strain evidence="2">Ploen Becks lab</strain>
    </source>
</reference>
<dbReference type="Proteomes" id="UP000663879">
    <property type="component" value="Unassembled WGS sequence"/>
</dbReference>